<feature type="compositionally biased region" description="Basic and acidic residues" evidence="7">
    <location>
        <begin position="782"/>
        <end position="798"/>
    </location>
</feature>
<proteinExistence type="predicted"/>
<dbReference type="GO" id="GO:0004843">
    <property type="term" value="F:cysteine-type deubiquitinase activity"/>
    <property type="evidence" value="ECO:0007669"/>
    <property type="project" value="UniProtKB-EC"/>
</dbReference>
<dbReference type="InterPro" id="IPR018200">
    <property type="entry name" value="USP_CS"/>
</dbReference>
<dbReference type="GO" id="GO:0016579">
    <property type="term" value="P:protein deubiquitination"/>
    <property type="evidence" value="ECO:0007669"/>
    <property type="project" value="InterPro"/>
</dbReference>
<dbReference type="GO" id="GO:0070628">
    <property type="term" value="F:proteasome binding"/>
    <property type="evidence" value="ECO:0007669"/>
    <property type="project" value="TreeGrafter"/>
</dbReference>
<evidence type="ECO:0000313" key="9">
    <source>
        <dbReference type="EMBL" id="TVY49211.1"/>
    </source>
</evidence>
<feature type="compositionally biased region" description="Polar residues" evidence="7">
    <location>
        <begin position="817"/>
        <end position="832"/>
    </location>
</feature>
<protein>
    <recommendedName>
        <fullName evidence="2">ubiquitinyl hydrolase 1</fullName>
        <ecNumber evidence="2">3.4.19.12</ecNumber>
    </recommendedName>
</protein>
<keyword evidence="4" id="KW-0833">Ubl conjugation pathway</keyword>
<dbReference type="CDD" id="cd02666">
    <property type="entry name" value="Peptidase_C19J"/>
    <property type="match status" value="1"/>
</dbReference>
<comment type="catalytic activity">
    <reaction evidence="1">
        <text>Thiol-dependent hydrolysis of ester, thioester, amide, peptide and isopeptide bonds formed by the C-terminal Gly of ubiquitin (a 76-residue protein attached to proteins as an intracellular targeting signal).</text>
        <dbReference type="EC" id="3.4.19.12"/>
    </reaction>
</comment>
<keyword evidence="3" id="KW-0645">Protease</keyword>
<dbReference type="PANTHER" id="PTHR43982">
    <property type="entry name" value="UBIQUITIN CARBOXYL-TERMINAL HYDROLASE"/>
    <property type="match status" value="1"/>
</dbReference>
<sequence>MAEFQGPRGPDMVLTGKTAPRLIEDLLDYDPKYRAQKEQRNLLAEDAPHYRESQVPPFPRKGNFDCRHQLMLKQGQTVAPLSDDEDPNETTQYVVSTFCYECRWYFDIKVDYTQWMGNSVACQVSDFENRLHHFRLVETIYPPEDEDKYKSAAEIHSFVCSGDLCPCKVEIRISPPKLTPSLLNLILTASKVHNRGKKEIEAEPERYLGLGPLVPLQVLGYLRQYLIDARTGQAKRIAKRNKKYMLAFGPECEPLFEYLGFTSTEVESSEPGEGPSYFWTLPQTTDANREFLGDVEVELQLKIKMRPESEYQASGASRIDFMPVIAKKAIDRSLRFVDYPMTTRSRTVDLSVPSHPHYASLGSLDDFSDELLIWAYERQCQCDPENKPYYLDCLAGIANGRGSADLQTKVALVESAGEYGQQAIEESYHYFGLEYKTQEEDDHIMGLYRSRIESAPRTKEECKKHLLVIAKARNSDKIAALANDRTMSYEEAMEFLNVSIETPPDMVQASAVAITPDLKQQASDGDTTKAARAMRVIANKRNDYHLQQAATDMETGTTTNISIDEAYRRLQVKDRTAKDELVFMYYQELTKDVGAGSRDHYAEALRAIALERSSTYLFAKLDDPNAIVAPARSTSDQPIGLDNIGNTCYLNSLLQYYYTVKAIRNVVMNFQDHRMPLGEEDIKKKRVGGRSVAKAEIIKAQKFVDELHSLFENLKTASTSSIKPTRDLAELTLFSSAAAANFRRASVSSPQGVNNAVSSSIYPIYGPEPRPQMPPSRSSPAPEKEDIEMIDRSGDKNLENGSESSEATLVDMDALPTYNQAVSGDTESSPTTEKGDDDQPMTVDGKDMEGDAIMLNGEDGVNGEKVLSAPEKPPPVPPRNKQGLVVQINESKEHISDDDLWRFGSQQDVTEVIGNVMFRLQCAIKPTSIDERSGEQIDIIRDTFYGSNVVYSQKAQTLERKVEAFASLNVFPAFSGPRDIYEALDVFFDEQFVHIDNTLVPQHSSVDKLPPILQIQIQRTQFDQVKQLASKNQNPVTFPETIYLDRYMDAEPESSLMRRRRDTWRWKSDLRKLEARQESLKGKDLKLAVPDALMEVKNLVDGIQEEGLMDVPIEPGFPEAIAERAADIVEELETISTAIDKLKRRLSEQFMDMHQYEYKLQTVFIHRGEAGGGHYWIYIYDFENDIWRKYNDDHVDIVNDRKEIFEPHQIGGGTPYYLAYVRSQDKTDLVQAVYRDVPDAMDVTDTWAGEMEDEGVVMQDDEDRGVRHVEHVKPRPLRPKPPASAIPSQGPLSLWEATPANGVDANGKPW</sequence>
<dbReference type="PROSITE" id="PS00972">
    <property type="entry name" value="USP_1"/>
    <property type="match status" value="1"/>
</dbReference>
<evidence type="ECO:0000256" key="3">
    <source>
        <dbReference type="ARBA" id="ARBA00022670"/>
    </source>
</evidence>
<name>A0A8H8S997_9HELO</name>
<evidence type="ECO:0000313" key="10">
    <source>
        <dbReference type="Proteomes" id="UP000443090"/>
    </source>
</evidence>
<feature type="domain" description="USP" evidence="8">
    <location>
        <begin position="639"/>
        <end position="1223"/>
    </location>
</feature>
<keyword evidence="6" id="KW-0788">Thiol protease</keyword>
<evidence type="ECO:0000259" key="8">
    <source>
        <dbReference type="PROSITE" id="PS50235"/>
    </source>
</evidence>
<dbReference type="SUPFAM" id="SSF54001">
    <property type="entry name" value="Cysteine proteinases"/>
    <property type="match status" value="1"/>
</dbReference>
<dbReference type="EMBL" id="QGMI01000019">
    <property type="protein sequence ID" value="TVY49211.1"/>
    <property type="molecule type" value="Genomic_DNA"/>
</dbReference>
<keyword evidence="10" id="KW-1185">Reference proteome</keyword>
<dbReference type="Gene3D" id="3.90.70.10">
    <property type="entry name" value="Cysteine proteinases"/>
    <property type="match status" value="2"/>
</dbReference>
<dbReference type="Pfam" id="PF00443">
    <property type="entry name" value="UCH"/>
    <property type="match status" value="1"/>
</dbReference>
<dbReference type="OrthoDB" id="2420415at2759"/>
<reference evidence="9 10" key="1">
    <citation type="submission" date="2018-05" db="EMBL/GenBank/DDBJ databases">
        <title>Genome sequencing and assembly of the regulated plant pathogen Lachnellula willkommii and related sister species for the development of diagnostic species identification markers.</title>
        <authorList>
            <person name="Giroux E."/>
            <person name="Bilodeau G."/>
        </authorList>
    </citation>
    <scope>NUCLEOTIDE SEQUENCE [LARGE SCALE GENOMIC DNA]</scope>
    <source>
        <strain evidence="9 10">CBS 160.35</strain>
    </source>
</reference>
<dbReference type="FunFam" id="3.90.70.10:FF:000122">
    <property type="entry name" value="Ubiquitin carboxyl-terminal hydrolase 2"/>
    <property type="match status" value="1"/>
</dbReference>
<feature type="region of interest" description="Disordered" evidence="7">
    <location>
        <begin position="764"/>
        <end position="880"/>
    </location>
</feature>
<evidence type="ECO:0000256" key="4">
    <source>
        <dbReference type="ARBA" id="ARBA00022786"/>
    </source>
</evidence>
<dbReference type="GO" id="GO:0043161">
    <property type="term" value="P:proteasome-mediated ubiquitin-dependent protein catabolic process"/>
    <property type="evidence" value="ECO:0007669"/>
    <property type="project" value="InterPro"/>
</dbReference>
<evidence type="ECO:0000256" key="5">
    <source>
        <dbReference type="ARBA" id="ARBA00022801"/>
    </source>
</evidence>
<dbReference type="InterPro" id="IPR044635">
    <property type="entry name" value="UBP14-like"/>
</dbReference>
<accession>A0A8H8S997</accession>
<evidence type="ECO:0000256" key="6">
    <source>
        <dbReference type="ARBA" id="ARBA00022807"/>
    </source>
</evidence>
<dbReference type="InterPro" id="IPR028889">
    <property type="entry name" value="USP"/>
</dbReference>
<dbReference type="GO" id="GO:0061136">
    <property type="term" value="P:regulation of proteasomal protein catabolic process"/>
    <property type="evidence" value="ECO:0007669"/>
    <property type="project" value="TreeGrafter"/>
</dbReference>
<dbReference type="InterPro" id="IPR038765">
    <property type="entry name" value="Papain-like_cys_pep_sf"/>
</dbReference>
<dbReference type="Proteomes" id="UP000443090">
    <property type="component" value="Unassembled WGS sequence"/>
</dbReference>
<comment type="caution">
    <text evidence="9">The sequence shown here is derived from an EMBL/GenBank/DDBJ whole genome shotgun (WGS) entry which is preliminary data.</text>
</comment>
<evidence type="ECO:0000256" key="1">
    <source>
        <dbReference type="ARBA" id="ARBA00000707"/>
    </source>
</evidence>
<keyword evidence="5 9" id="KW-0378">Hydrolase</keyword>
<evidence type="ECO:0000256" key="7">
    <source>
        <dbReference type="SAM" id="MobiDB-lite"/>
    </source>
</evidence>
<dbReference type="InterPro" id="IPR001394">
    <property type="entry name" value="Peptidase_C19_UCH"/>
</dbReference>
<dbReference type="InterPro" id="IPR025305">
    <property type="entry name" value="UCH_repeat_domain"/>
</dbReference>
<dbReference type="EC" id="3.4.19.12" evidence="2"/>
<organism evidence="9 10">
    <name type="scientific">Lachnellula occidentalis</name>
    <dbReference type="NCBI Taxonomy" id="215460"/>
    <lineage>
        <taxon>Eukaryota</taxon>
        <taxon>Fungi</taxon>
        <taxon>Dikarya</taxon>
        <taxon>Ascomycota</taxon>
        <taxon>Pezizomycotina</taxon>
        <taxon>Leotiomycetes</taxon>
        <taxon>Helotiales</taxon>
        <taxon>Lachnaceae</taxon>
        <taxon>Lachnellula</taxon>
    </lineage>
</organism>
<dbReference type="Pfam" id="PF13446">
    <property type="entry name" value="RPT"/>
    <property type="match status" value="4"/>
</dbReference>
<feature type="region of interest" description="Disordered" evidence="7">
    <location>
        <begin position="1271"/>
        <end position="1310"/>
    </location>
</feature>
<gene>
    <name evidence="9" type="primary">UBP2</name>
    <name evidence="9" type="ORF">LOCC1_G000679</name>
</gene>
<evidence type="ECO:0000256" key="2">
    <source>
        <dbReference type="ARBA" id="ARBA00012759"/>
    </source>
</evidence>
<dbReference type="PANTHER" id="PTHR43982:SF6">
    <property type="entry name" value="UBIQUITIN CARBOXYL-TERMINAL HYDROLASE 2-RELATED"/>
    <property type="match status" value="1"/>
</dbReference>
<dbReference type="PROSITE" id="PS50235">
    <property type="entry name" value="USP_3"/>
    <property type="match status" value="1"/>
</dbReference>